<sequence length="83" mass="9962">MDFQAYIIDASVIISIFYYKLHKNKKQDAIYYVDSFQNSVYYQCIIRKGNERDGIRNFTSRTDGKWKNNIGQKLRAMWAFSYI</sequence>
<proteinExistence type="predicted"/>
<organism evidence="1 2">
    <name type="scientific">Bacillus cereus</name>
    <dbReference type="NCBI Taxonomy" id="1396"/>
    <lineage>
        <taxon>Bacteria</taxon>
        <taxon>Bacillati</taxon>
        <taxon>Bacillota</taxon>
        <taxon>Bacilli</taxon>
        <taxon>Bacillales</taxon>
        <taxon>Bacillaceae</taxon>
        <taxon>Bacillus</taxon>
        <taxon>Bacillus cereus group</taxon>
    </lineage>
</organism>
<gene>
    <name evidence="1" type="ORF">BW897_16805</name>
</gene>
<dbReference type="Proteomes" id="UP000190906">
    <property type="component" value="Unassembled WGS sequence"/>
</dbReference>
<dbReference type="AlphaFoldDB" id="A0A1S9TNS6"/>
<dbReference type="EMBL" id="MUAJ01000014">
    <property type="protein sequence ID" value="OOR11577.1"/>
    <property type="molecule type" value="Genomic_DNA"/>
</dbReference>
<accession>A0A1S9TNS6</accession>
<evidence type="ECO:0000313" key="2">
    <source>
        <dbReference type="Proteomes" id="UP000190906"/>
    </source>
</evidence>
<reference evidence="1 2" key="1">
    <citation type="submission" date="2017-01" db="EMBL/GenBank/DDBJ databases">
        <title>Bacillus cereus isolates.</title>
        <authorList>
            <person name="Beno S.M."/>
        </authorList>
    </citation>
    <scope>NUCLEOTIDE SEQUENCE [LARGE SCALE GENOMIC DNA]</scope>
    <source>
        <strain evidence="1 2">FSL H8-0485</strain>
    </source>
</reference>
<evidence type="ECO:0000313" key="1">
    <source>
        <dbReference type="EMBL" id="OOR11577.1"/>
    </source>
</evidence>
<comment type="caution">
    <text evidence="1">The sequence shown here is derived from an EMBL/GenBank/DDBJ whole genome shotgun (WGS) entry which is preliminary data.</text>
</comment>
<name>A0A1S9TNS6_BACCE</name>
<protein>
    <submittedName>
        <fullName evidence="1">Uncharacterized protein</fullName>
    </submittedName>
</protein>